<gene>
    <name evidence="1" type="ORF">SAMN05660462_01313</name>
</gene>
<reference evidence="1 2" key="1">
    <citation type="submission" date="2016-10" db="EMBL/GenBank/DDBJ databases">
        <authorList>
            <person name="de Groot N.N."/>
        </authorList>
    </citation>
    <scope>NUCLEOTIDE SEQUENCE [LARGE SCALE GENOMIC DNA]</scope>
    <source>
        <strain evidence="1 2">DSM 21650</strain>
    </source>
</reference>
<dbReference type="RefSeq" id="WP_091728864.1">
    <property type="nucleotide sequence ID" value="NZ_FNQE01000012.1"/>
</dbReference>
<name>A0A1H3P026_9FIRM</name>
<organism evidence="1 2">
    <name type="scientific">Proteiniborus ethanoligenes</name>
    <dbReference type="NCBI Taxonomy" id="415015"/>
    <lineage>
        <taxon>Bacteria</taxon>
        <taxon>Bacillati</taxon>
        <taxon>Bacillota</taxon>
        <taxon>Clostridia</taxon>
        <taxon>Eubacteriales</taxon>
        <taxon>Proteiniborus</taxon>
    </lineage>
</organism>
<keyword evidence="2" id="KW-1185">Reference proteome</keyword>
<proteinExistence type="predicted"/>
<dbReference type="STRING" id="415015.SAMN05660462_01313"/>
<sequence length="1357" mass="160973">MEVLFKQGDVRTNIFAEFNSISVIDLMCLKKLIDIVTKGKSKLSYLDFAYEIVSEYWNTDLSKVEQSSEIKLFNEIKNTLIIKYGLSMISMKEDVTQILKYMNDKQVNIKLLGMVKKSLSYLRNPIDNNKITNASFNYWNNYLISEWKCNNDLFETQGQNEIIIDKNWVKYIYSNKDTIYRDISNCLQALLNGESLVVKEYNNSAFQSDKEEFLSLEKLEKRIKFHQMLNKKNHICLEVAYDWLSFKNEDYVKLKLEFDSYINRYGIKITVQNYPFVTSLILIFTAIYRYNDEDSNGYWPEFFGKGDYQYKDALLAMEVLKEVADKFNINSEDRRYLEKTNLSEIFSQIYIPEVSIRKIYSAIYKYYFRYSNNQRIASVHIFLEDNTYRLDKPGIFFLSEDKIIDNPFNKIMEMFNNCLDNKENIEAIDYLPKRFLTSFEKWIESDKVDIDSQKEEYYIANPRIRFDIPNEKLLLMLPQQRSKTYSDEICGWNIFIDDSPKKFIDGRIIKRKDGVYIVLDEEIELTYYENIKIEYVFNNKVVGKWQIENTNSFILFNEYGYYLKSDKLNRSKCVIGIINSEYKDQVHVLDKITLKNWKGYIFYYLDLEDISQREIVFSGSGKEIIFEIDDRPSVKRNSYKLAFEKRETSPHNFEGINIYEDIGTFSFHAPNIDANDIEVRLRPLNNNNNFEYSSCYRIRQKNSNSIEIDFDKDKLPKGYYSLLISCKERTITKETFILIDPIEYNDGFGMSYEKINNKHEKFILEKGLHYQIEPSHITCLVSEDMNNYYIEPSNVAKVRFNLLVHGITVPISKVILPIRWDITGLETVVDNKDHNQVREISKQAFDNSDIRLQIINYDYRYKTLTYKLEIKEINNNESIVETRKLGYGDQFNFQFKNIRDRLIDFHNISIKIVVLNEEQEILYEQIILNVAKKIKMLNLKSEFIENVLIISWDEEYSNKSRILKLYNYINPWKNPLEFELSDGITEVIVALDKIDYGYYLPVLDYKKEYSLFDNIQEKRDFFKKNDIKNIIANDIAIKVENEDFILGELLQCYANGQSNNSQLFEGLKNTSALSISKVFMTLTQMRYFTVDQNHVETFIKDSFRILNLIISREGYERVLNGLLNMTNYLNNQDMKLCVTMLLATRKDKEISNEKIDLLSEINIIDALCSVKNGSGALTSNLKSRCVSTFERELLSIARKHKEISNVVRNEIEIINSFWSWITEYKNSYILKYDYSLPRAFRIYEFEKDISTMKVNGNKIDDLVENIKCDNNCSYFKLPEELANRYKITKEQFNTIKDLLETNMNDYYRSLLISAFLSIVPVETMSDDDYYKMIMEEYFGKRWELFERYRAFFKLIFI</sequence>
<dbReference type="Proteomes" id="UP000198625">
    <property type="component" value="Unassembled WGS sequence"/>
</dbReference>
<evidence type="ECO:0000313" key="1">
    <source>
        <dbReference type="EMBL" id="SDY94477.1"/>
    </source>
</evidence>
<accession>A0A1H3P026</accession>
<dbReference type="OrthoDB" id="2026446at2"/>
<evidence type="ECO:0000313" key="2">
    <source>
        <dbReference type="Proteomes" id="UP000198625"/>
    </source>
</evidence>
<dbReference type="EMBL" id="FNQE01000012">
    <property type="protein sequence ID" value="SDY94477.1"/>
    <property type="molecule type" value="Genomic_DNA"/>
</dbReference>
<protein>
    <submittedName>
        <fullName evidence="1">Uncharacterized protein</fullName>
    </submittedName>
</protein>